<evidence type="ECO:0000259" key="2">
    <source>
        <dbReference type="Pfam" id="PF04471"/>
    </source>
</evidence>
<name>A0A941JQH8_NIACI</name>
<dbReference type="AlphaFoldDB" id="A0A941JQH8"/>
<keyword evidence="3" id="KW-0378">Hydrolase</keyword>
<dbReference type="InterPro" id="IPR052906">
    <property type="entry name" value="Type_IV_Methyl-Rstrct_Enzyme"/>
</dbReference>
<dbReference type="GO" id="GO:0003677">
    <property type="term" value="F:DNA binding"/>
    <property type="evidence" value="ECO:0007669"/>
    <property type="project" value="InterPro"/>
</dbReference>
<proteinExistence type="predicted"/>
<comment type="caution">
    <text evidence="3">The sequence shown here is derived from an EMBL/GenBank/DDBJ whole genome shotgun (WGS) entry which is preliminary data.</text>
</comment>
<gene>
    <name evidence="3" type="ORF">KD144_08055</name>
</gene>
<dbReference type="Gene3D" id="3.40.1350.10">
    <property type="match status" value="1"/>
</dbReference>
<sequence length="166" mass="18979">MGFELFWSIIFAEPILTLAILVIFIGTSVFASIVNLLRQEKLKKSGILEVDKMKGKVFEEYLQVLLRSKGYKVNLTAATGDYGADLVLSTKDKKIVVQAKRYKKKVGLKAVQEVVSAKSYYQADECWVVTNNYFTEPAVKLSRSNRVRLIDRDLLFKWMLEFNKVA</sequence>
<dbReference type="GO" id="GO:0015666">
    <property type="term" value="F:restriction endodeoxyribonuclease activity"/>
    <property type="evidence" value="ECO:0007669"/>
    <property type="project" value="TreeGrafter"/>
</dbReference>
<keyword evidence="1" id="KW-0812">Transmembrane</keyword>
<dbReference type="Pfam" id="PF04471">
    <property type="entry name" value="Mrr_cat"/>
    <property type="match status" value="1"/>
</dbReference>
<protein>
    <submittedName>
        <fullName evidence="3">Restriction endonuclease</fullName>
    </submittedName>
</protein>
<evidence type="ECO:0000256" key="1">
    <source>
        <dbReference type="SAM" id="Phobius"/>
    </source>
</evidence>
<dbReference type="EMBL" id="JAGTPX010000006">
    <property type="protein sequence ID" value="MBR8669492.1"/>
    <property type="molecule type" value="Genomic_DNA"/>
</dbReference>
<accession>A0A941JQH8</accession>
<dbReference type="PANTHER" id="PTHR30015">
    <property type="entry name" value="MRR RESTRICTION SYSTEM PROTEIN"/>
    <property type="match status" value="1"/>
</dbReference>
<keyword evidence="3" id="KW-0540">Nuclease</keyword>
<keyword evidence="1" id="KW-0472">Membrane</keyword>
<keyword evidence="1" id="KW-1133">Transmembrane helix</keyword>
<dbReference type="GO" id="GO:0009307">
    <property type="term" value="P:DNA restriction-modification system"/>
    <property type="evidence" value="ECO:0007669"/>
    <property type="project" value="InterPro"/>
</dbReference>
<dbReference type="InterPro" id="IPR011335">
    <property type="entry name" value="Restrct_endonuc-II-like"/>
</dbReference>
<feature type="transmembrane region" description="Helical" evidence="1">
    <location>
        <begin position="15"/>
        <end position="37"/>
    </location>
</feature>
<dbReference type="SUPFAM" id="SSF52980">
    <property type="entry name" value="Restriction endonuclease-like"/>
    <property type="match status" value="1"/>
</dbReference>
<keyword evidence="3" id="KW-0255">Endonuclease</keyword>
<evidence type="ECO:0000313" key="3">
    <source>
        <dbReference type="EMBL" id="MBR8669492.1"/>
    </source>
</evidence>
<dbReference type="InterPro" id="IPR007560">
    <property type="entry name" value="Restrct_endonuc_IV_Mrr"/>
</dbReference>
<dbReference type="InterPro" id="IPR011856">
    <property type="entry name" value="tRNA_endonuc-like_dom_sf"/>
</dbReference>
<organism evidence="3">
    <name type="scientific">Niallia circulans</name>
    <name type="common">Bacillus circulans</name>
    <dbReference type="NCBI Taxonomy" id="1397"/>
    <lineage>
        <taxon>Bacteria</taxon>
        <taxon>Bacillati</taxon>
        <taxon>Bacillota</taxon>
        <taxon>Bacilli</taxon>
        <taxon>Bacillales</taxon>
        <taxon>Bacillaceae</taxon>
        <taxon>Niallia</taxon>
    </lineage>
</organism>
<dbReference type="PANTHER" id="PTHR30015:SF6">
    <property type="entry name" value="SLL1429 PROTEIN"/>
    <property type="match status" value="1"/>
</dbReference>
<feature type="domain" description="Restriction endonuclease type IV Mrr" evidence="2">
    <location>
        <begin position="50"/>
        <end position="159"/>
    </location>
</feature>
<reference evidence="3" key="1">
    <citation type="submission" date="2021-04" db="EMBL/GenBank/DDBJ databases">
        <title>Genomic analysis of electroactive and textile dye degrading Bacillus circulans strain: DC10 isolated from constructed wetland-microbial fuel cells treating textile dye wastewaters.</title>
        <authorList>
            <person name="Patel D.U."/>
            <person name="Desai C.R."/>
        </authorList>
    </citation>
    <scope>NUCLEOTIDE SEQUENCE</scope>
    <source>
        <strain evidence="3">DC10</strain>
    </source>
</reference>